<dbReference type="InterPro" id="IPR021005">
    <property type="entry name" value="Znf_CGNR"/>
</dbReference>
<feature type="domain" description="Zinc finger CGNR" evidence="1">
    <location>
        <begin position="138"/>
        <end position="180"/>
    </location>
</feature>
<dbReference type="PANTHER" id="PTHR35525:SF3">
    <property type="entry name" value="BLL6575 PROTEIN"/>
    <property type="match status" value="1"/>
</dbReference>
<gene>
    <name evidence="2" type="ORF">ATL31_2304</name>
</gene>
<dbReference type="Pfam" id="PF07336">
    <property type="entry name" value="ABATE"/>
    <property type="match status" value="1"/>
</dbReference>
<sequence length="184" mass="20273">MLFTDDTDLVLRHAAALVNTAPGHGSSGVEDLRDLEAVLAWMAEWGWSGERPASTREVAHLHRVRARVAAVWSAPLREQVEAVNQLLARTRALPRLVEHDGQGWHIHATDDDAPFADRVAVEFAMAMVDVIRGGERERLAVCSADDCDDVYVDLSRNRSRKFCDGTCGTRANVAAYRARKAAQA</sequence>
<evidence type="ECO:0000313" key="3">
    <source>
        <dbReference type="Proteomes" id="UP000233781"/>
    </source>
</evidence>
<dbReference type="PANTHER" id="PTHR35525">
    <property type="entry name" value="BLL6575 PROTEIN"/>
    <property type="match status" value="1"/>
</dbReference>
<dbReference type="Gene3D" id="1.10.3300.10">
    <property type="entry name" value="Jann2411-like domain"/>
    <property type="match status" value="1"/>
</dbReference>
<dbReference type="RefSeq" id="WP_101395881.1">
    <property type="nucleotide sequence ID" value="NZ_PJNE01000001.1"/>
</dbReference>
<dbReference type="EMBL" id="PJNE01000001">
    <property type="protein sequence ID" value="PKW27461.1"/>
    <property type="molecule type" value="Genomic_DNA"/>
</dbReference>
<dbReference type="Proteomes" id="UP000233781">
    <property type="component" value="Unassembled WGS sequence"/>
</dbReference>
<protein>
    <submittedName>
        <fullName evidence="2">Putative RNA-binding Zn ribbon-like protein</fullName>
    </submittedName>
</protein>
<accession>A0A2N3YKR6</accession>
<dbReference type="InterPro" id="IPR023286">
    <property type="entry name" value="ABATE_dom_sf"/>
</dbReference>
<organism evidence="2 3">
    <name type="scientific">Phycicoccus duodecadis</name>
    <dbReference type="NCBI Taxonomy" id="173053"/>
    <lineage>
        <taxon>Bacteria</taxon>
        <taxon>Bacillati</taxon>
        <taxon>Actinomycetota</taxon>
        <taxon>Actinomycetes</taxon>
        <taxon>Micrococcales</taxon>
        <taxon>Intrasporangiaceae</taxon>
        <taxon>Phycicoccus</taxon>
    </lineage>
</organism>
<dbReference type="OrthoDB" id="3531194at2"/>
<dbReference type="Pfam" id="PF11706">
    <property type="entry name" value="zf-CGNR"/>
    <property type="match status" value="1"/>
</dbReference>
<name>A0A2N3YKR6_9MICO</name>
<comment type="caution">
    <text evidence="2">The sequence shown here is derived from an EMBL/GenBank/DDBJ whole genome shotgun (WGS) entry which is preliminary data.</text>
</comment>
<dbReference type="InterPro" id="IPR010852">
    <property type="entry name" value="ABATE"/>
</dbReference>
<evidence type="ECO:0000259" key="1">
    <source>
        <dbReference type="Pfam" id="PF11706"/>
    </source>
</evidence>
<dbReference type="SUPFAM" id="SSF160904">
    <property type="entry name" value="Jann2411-like"/>
    <property type="match status" value="1"/>
</dbReference>
<evidence type="ECO:0000313" key="2">
    <source>
        <dbReference type="EMBL" id="PKW27461.1"/>
    </source>
</evidence>
<reference evidence="2 3" key="1">
    <citation type="submission" date="2017-12" db="EMBL/GenBank/DDBJ databases">
        <title>Sequencing the genomes of 1000 Actinobacteria strains.</title>
        <authorList>
            <person name="Klenk H.-P."/>
        </authorList>
    </citation>
    <scope>NUCLEOTIDE SEQUENCE [LARGE SCALE GENOMIC DNA]</scope>
    <source>
        <strain evidence="2 3">DSM 12806</strain>
    </source>
</reference>
<keyword evidence="3" id="KW-1185">Reference proteome</keyword>
<dbReference type="AlphaFoldDB" id="A0A2N3YKR6"/>
<proteinExistence type="predicted"/>